<reference evidence="2 3" key="1">
    <citation type="journal article" date="2024" name="BMC Genomics">
        <title>De novo assembly and annotation of Popillia japonica's genome with initial clues to its potential as an invasive pest.</title>
        <authorList>
            <person name="Cucini C."/>
            <person name="Boschi S."/>
            <person name="Funari R."/>
            <person name="Cardaioli E."/>
            <person name="Iannotti N."/>
            <person name="Marturano G."/>
            <person name="Paoli F."/>
            <person name="Bruttini M."/>
            <person name="Carapelli A."/>
            <person name="Frati F."/>
            <person name="Nardi F."/>
        </authorList>
    </citation>
    <scope>NUCLEOTIDE SEQUENCE [LARGE SCALE GENOMIC DNA]</scope>
    <source>
        <strain evidence="2">DMR45628</strain>
    </source>
</reference>
<dbReference type="InterPro" id="IPR001584">
    <property type="entry name" value="Integrase_cat-core"/>
</dbReference>
<name>A0AAW1K2G0_POPJA</name>
<dbReference type="InterPro" id="IPR036397">
    <property type="entry name" value="RNaseH_sf"/>
</dbReference>
<evidence type="ECO:0000313" key="3">
    <source>
        <dbReference type="Proteomes" id="UP001458880"/>
    </source>
</evidence>
<sequence length="187" mass="21242">MRKKVKSYIDMCVECAYHKVKGAKKEGELHNIERVPIPFHTVNIDHLGPFPKSSKGNTHVLVYVDNFTKYTYIEAVKDTKTRNVTKTLETIFGIFGPPQRLISDRGTAFTSAQFNSFMKENSITHIKTATAMPRANGQVARHNKTITTAITSSYKREDGRDWDVKIKPIQYAINSIPNRTTGQTAHW</sequence>
<evidence type="ECO:0000259" key="1">
    <source>
        <dbReference type="PROSITE" id="PS50994"/>
    </source>
</evidence>
<dbReference type="InterPro" id="IPR050951">
    <property type="entry name" value="Retrovirus_Pol_polyprotein"/>
</dbReference>
<keyword evidence="3" id="KW-1185">Reference proteome</keyword>
<dbReference type="PANTHER" id="PTHR37984:SF5">
    <property type="entry name" value="PROTEIN NYNRIN-LIKE"/>
    <property type="match status" value="1"/>
</dbReference>
<dbReference type="Proteomes" id="UP001458880">
    <property type="component" value="Unassembled WGS sequence"/>
</dbReference>
<evidence type="ECO:0000313" key="2">
    <source>
        <dbReference type="EMBL" id="KAK9712743.1"/>
    </source>
</evidence>
<dbReference type="PROSITE" id="PS50994">
    <property type="entry name" value="INTEGRASE"/>
    <property type="match status" value="1"/>
</dbReference>
<proteinExistence type="predicted"/>
<protein>
    <submittedName>
        <fullName evidence="2">Integrase core domain</fullName>
    </submittedName>
</protein>
<dbReference type="GO" id="GO:0003676">
    <property type="term" value="F:nucleic acid binding"/>
    <property type="evidence" value="ECO:0007669"/>
    <property type="project" value="InterPro"/>
</dbReference>
<dbReference type="EMBL" id="JASPKY010000258">
    <property type="protein sequence ID" value="KAK9712743.1"/>
    <property type="molecule type" value="Genomic_DNA"/>
</dbReference>
<dbReference type="Gene3D" id="3.30.420.10">
    <property type="entry name" value="Ribonuclease H-like superfamily/Ribonuclease H"/>
    <property type="match status" value="1"/>
</dbReference>
<accession>A0AAW1K2G0</accession>
<comment type="caution">
    <text evidence="2">The sequence shown here is derived from an EMBL/GenBank/DDBJ whole genome shotgun (WGS) entry which is preliminary data.</text>
</comment>
<organism evidence="2 3">
    <name type="scientific">Popillia japonica</name>
    <name type="common">Japanese beetle</name>
    <dbReference type="NCBI Taxonomy" id="7064"/>
    <lineage>
        <taxon>Eukaryota</taxon>
        <taxon>Metazoa</taxon>
        <taxon>Ecdysozoa</taxon>
        <taxon>Arthropoda</taxon>
        <taxon>Hexapoda</taxon>
        <taxon>Insecta</taxon>
        <taxon>Pterygota</taxon>
        <taxon>Neoptera</taxon>
        <taxon>Endopterygota</taxon>
        <taxon>Coleoptera</taxon>
        <taxon>Polyphaga</taxon>
        <taxon>Scarabaeiformia</taxon>
        <taxon>Scarabaeidae</taxon>
        <taxon>Rutelinae</taxon>
        <taxon>Popillia</taxon>
    </lineage>
</organism>
<dbReference type="Pfam" id="PF00665">
    <property type="entry name" value="rve"/>
    <property type="match status" value="1"/>
</dbReference>
<dbReference type="PANTHER" id="PTHR37984">
    <property type="entry name" value="PROTEIN CBG26694"/>
    <property type="match status" value="1"/>
</dbReference>
<dbReference type="InterPro" id="IPR012337">
    <property type="entry name" value="RNaseH-like_sf"/>
</dbReference>
<gene>
    <name evidence="2" type="ORF">QE152_g24737</name>
</gene>
<dbReference type="GO" id="GO:0015074">
    <property type="term" value="P:DNA integration"/>
    <property type="evidence" value="ECO:0007669"/>
    <property type="project" value="InterPro"/>
</dbReference>
<dbReference type="AlphaFoldDB" id="A0AAW1K2G0"/>
<dbReference type="SUPFAM" id="SSF53098">
    <property type="entry name" value="Ribonuclease H-like"/>
    <property type="match status" value="1"/>
</dbReference>
<feature type="domain" description="Integrase catalytic" evidence="1">
    <location>
        <begin position="34"/>
        <end position="187"/>
    </location>
</feature>